<dbReference type="CDD" id="cd14014">
    <property type="entry name" value="STKc_PknB_like"/>
    <property type="match status" value="1"/>
</dbReference>
<dbReference type="PANTHER" id="PTHR44167">
    <property type="entry name" value="OVARIAN-SPECIFIC SERINE/THREONINE-PROTEIN KINASE LOK-RELATED"/>
    <property type="match status" value="1"/>
</dbReference>
<dbReference type="EC" id="2.7.11.1" evidence="1"/>
<keyword evidence="1" id="KW-0418">Kinase</keyword>
<proteinExistence type="predicted"/>
<accession>A0ABV2BPC9</accession>
<keyword evidence="2" id="KW-1185">Reference proteome</keyword>
<dbReference type="PROSITE" id="PS00107">
    <property type="entry name" value="PROTEIN_KINASE_ATP"/>
    <property type="match status" value="1"/>
</dbReference>
<evidence type="ECO:0000313" key="1">
    <source>
        <dbReference type="EMBL" id="MET1253800.1"/>
    </source>
</evidence>
<reference evidence="1 2" key="1">
    <citation type="submission" date="2024-06" db="EMBL/GenBank/DDBJ databases">
        <authorList>
            <person name="Li F."/>
        </authorList>
    </citation>
    <scope>NUCLEOTIDE SEQUENCE [LARGE SCALE GENOMIC DNA]</scope>
    <source>
        <strain evidence="1 2">GXAS 311</strain>
    </source>
</reference>
<dbReference type="Pfam" id="PF00069">
    <property type="entry name" value="Pkinase"/>
    <property type="match status" value="1"/>
</dbReference>
<keyword evidence="1" id="KW-0808">Transferase</keyword>
<dbReference type="Proteomes" id="UP001548189">
    <property type="component" value="Unassembled WGS sequence"/>
</dbReference>
<gene>
    <name evidence="1" type="ORF">ABVT43_01560</name>
</gene>
<dbReference type="SMART" id="SM00220">
    <property type="entry name" value="S_TKc"/>
    <property type="match status" value="1"/>
</dbReference>
<dbReference type="Gene3D" id="1.10.510.10">
    <property type="entry name" value="Transferase(Phosphotransferase) domain 1"/>
    <property type="match status" value="1"/>
</dbReference>
<organism evidence="1 2">
    <name type="scientific">Aliikangiella maris</name>
    <dbReference type="NCBI Taxonomy" id="3162458"/>
    <lineage>
        <taxon>Bacteria</taxon>
        <taxon>Pseudomonadati</taxon>
        <taxon>Pseudomonadota</taxon>
        <taxon>Gammaproteobacteria</taxon>
        <taxon>Oceanospirillales</taxon>
        <taxon>Pleioneaceae</taxon>
        <taxon>Aliikangiella</taxon>
    </lineage>
</organism>
<sequence length="360" mass="39549">MTSSIAPELPPRYVPDGSIGSGGFSDVLFCTDIHLDRKVAVKTIKDLSEVARLKDEVSALMKLRSKHVVQVFDIVEGSGDSFAIVMEFIDGVDLFNLEYKNLDSIALLKLLWQIASGITDIHAANVIHRDIKPNNMKLDGEGIVKIFDFGLARNVGKDAKTVGFKGTVGFSAPEQFTLDEVYFTSAIDAYAFGATALYLATQDLPTELKGSFPPQPIPSNSFECDLLKPYPQLIKLFEQCLLHDPKARPTMSKVRDEIAKYLLFDKHQALAVINGQPHIINKDRRSAKLGLGKIGSFELSYNGLNFSLNNVAGEVYVNNMHVTGDIEIPSACVVGIGAAHRHYTERSFVTFDVSNPEVAL</sequence>
<dbReference type="EMBL" id="JBEVCJ010000001">
    <property type="protein sequence ID" value="MET1253800.1"/>
    <property type="molecule type" value="Genomic_DNA"/>
</dbReference>
<dbReference type="InterPro" id="IPR011009">
    <property type="entry name" value="Kinase-like_dom_sf"/>
</dbReference>
<dbReference type="GO" id="GO:0004674">
    <property type="term" value="F:protein serine/threonine kinase activity"/>
    <property type="evidence" value="ECO:0007669"/>
    <property type="project" value="UniProtKB-EC"/>
</dbReference>
<dbReference type="PANTHER" id="PTHR44167:SF24">
    <property type="entry name" value="SERINE_THREONINE-PROTEIN KINASE CHK2"/>
    <property type="match status" value="1"/>
</dbReference>
<dbReference type="InterPro" id="IPR017441">
    <property type="entry name" value="Protein_kinase_ATP_BS"/>
</dbReference>
<protein>
    <submittedName>
        <fullName evidence="1">Serine/threonine-protein kinase</fullName>
        <ecNumber evidence="1">2.7.11.1</ecNumber>
    </submittedName>
</protein>
<dbReference type="PROSITE" id="PS50011">
    <property type="entry name" value="PROTEIN_KINASE_DOM"/>
    <property type="match status" value="1"/>
</dbReference>
<name>A0ABV2BPC9_9GAMM</name>
<evidence type="ECO:0000313" key="2">
    <source>
        <dbReference type="Proteomes" id="UP001548189"/>
    </source>
</evidence>
<comment type="caution">
    <text evidence="1">The sequence shown here is derived from an EMBL/GenBank/DDBJ whole genome shotgun (WGS) entry which is preliminary data.</text>
</comment>
<dbReference type="SUPFAM" id="SSF56112">
    <property type="entry name" value="Protein kinase-like (PK-like)"/>
    <property type="match status" value="1"/>
</dbReference>
<dbReference type="InterPro" id="IPR000719">
    <property type="entry name" value="Prot_kinase_dom"/>
</dbReference>